<name>A0A9P6D7V9_PLEER</name>
<keyword evidence="1" id="KW-0812">Transmembrane</keyword>
<accession>A0A9P6D7V9</accession>
<evidence type="ECO:0000313" key="3">
    <source>
        <dbReference type="Proteomes" id="UP000807025"/>
    </source>
</evidence>
<reference evidence="2" key="1">
    <citation type="submission" date="2020-11" db="EMBL/GenBank/DDBJ databases">
        <authorList>
            <consortium name="DOE Joint Genome Institute"/>
            <person name="Ahrendt S."/>
            <person name="Riley R."/>
            <person name="Andreopoulos W."/>
            <person name="Labutti K."/>
            <person name="Pangilinan J."/>
            <person name="Ruiz-Duenas F.J."/>
            <person name="Barrasa J.M."/>
            <person name="Sanchez-Garcia M."/>
            <person name="Camarero S."/>
            <person name="Miyauchi S."/>
            <person name="Serrano A."/>
            <person name="Linde D."/>
            <person name="Babiker R."/>
            <person name="Drula E."/>
            <person name="Ayuso-Fernandez I."/>
            <person name="Pacheco R."/>
            <person name="Padilla G."/>
            <person name="Ferreira P."/>
            <person name="Barriuso J."/>
            <person name="Kellner H."/>
            <person name="Castanera R."/>
            <person name="Alfaro M."/>
            <person name="Ramirez L."/>
            <person name="Pisabarro A.G."/>
            <person name="Kuo A."/>
            <person name="Tritt A."/>
            <person name="Lipzen A."/>
            <person name="He G."/>
            <person name="Yan M."/>
            <person name="Ng V."/>
            <person name="Cullen D."/>
            <person name="Martin F."/>
            <person name="Rosso M.-N."/>
            <person name="Henrissat B."/>
            <person name="Hibbett D."/>
            <person name="Martinez A.T."/>
            <person name="Grigoriev I.V."/>
        </authorList>
    </citation>
    <scope>NUCLEOTIDE SEQUENCE</scope>
    <source>
        <strain evidence="2">ATCC 90797</strain>
    </source>
</reference>
<keyword evidence="1" id="KW-1133">Transmembrane helix</keyword>
<organism evidence="2 3">
    <name type="scientific">Pleurotus eryngii</name>
    <name type="common">Boletus of the steppes</name>
    <dbReference type="NCBI Taxonomy" id="5323"/>
    <lineage>
        <taxon>Eukaryota</taxon>
        <taxon>Fungi</taxon>
        <taxon>Dikarya</taxon>
        <taxon>Basidiomycota</taxon>
        <taxon>Agaricomycotina</taxon>
        <taxon>Agaricomycetes</taxon>
        <taxon>Agaricomycetidae</taxon>
        <taxon>Agaricales</taxon>
        <taxon>Pleurotineae</taxon>
        <taxon>Pleurotaceae</taxon>
        <taxon>Pleurotus</taxon>
    </lineage>
</organism>
<protein>
    <submittedName>
        <fullName evidence="2">Uncharacterized protein</fullName>
    </submittedName>
</protein>
<feature type="transmembrane region" description="Helical" evidence="1">
    <location>
        <begin position="7"/>
        <end position="23"/>
    </location>
</feature>
<dbReference type="Proteomes" id="UP000807025">
    <property type="component" value="Unassembled WGS sequence"/>
</dbReference>
<dbReference type="EMBL" id="MU154554">
    <property type="protein sequence ID" value="KAF9496281.1"/>
    <property type="molecule type" value="Genomic_DNA"/>
</dbReference>
<evidence type="ECO:0000256" key="1">
    <source>
        <dbReference type="SAM" id="Phobius"/>
    </source>
</evidence>
<dbReference type="AlphaFoldDB" id="A0A9P6D7V9"/>
<keyword evidence="1" id="KW-0472">Membrane</keyword>
<sequence length="155" mass="17893">MSFIHSILYVFYCFVYFLFRSVITSYMHIPHVYLHLPIVYIVPTYVLRTRTRFSPLVVLRSRVQQSHAAMSGSRSVSVPFITCHSDSLTHKFCHPSSITPPSHFLSRPPLPESRFPTPLPPFVGQSRAYKDTLCIFRRRPQQFTSALRQHAAPGK</sequence>
<proteinExistence type="predicted"/>
<keyword evidence="3" id="KW-1185">Reference proteome</keyword>
<gene>
    <name evidence="2" type="ORF">BDN71DRAFT_773431</name>
</gene>
<comment type="caution">
    <text evidence="2">The sequence shown here is derived from an EMBL/GenBank/DDBJ whole genome shotgun (WGS) entry which is preliminary data.</text>
</comment>
<evidence type="ECO:0000313" key="2">
    <source>
        <dbReference type="EMBL" id="KAF9496281.1"/>
    </source>
</evidence>